<dbReference type="PANTHER" id="PTHR33362">
    <property type="entry name" value="SIALIC ACID TRAP TRANSPORTER PERMEASE PROTEIN SIAT-RELATED"/>
    <property type="match status" value="1"/>
</dbReference>
<feature type="transmembrane region" description="Helical" evidence="7">
    <location>
        <begin position="314"/>
        <end position="347"/>
    </location>
</feature>
<dbReference type="Proteomes" id="UP000254925">
    <property type="component" value="Unassembled WGS sequence"/>
</dbReference>
<feature type="transmembrane region" description="Helical" evidence="7">
    <location>
        <begin position="168"/>
        <end position="193"/>
    </location>
</feature>
<keyword evidence="10" id="KW-1185">Reference proteome</keyword>
<feature type="transmembrane region" description="Helical" evidence="7">
    <location>
        <begin position="54"/>
        <end position="80"/>
    </location>
</feature>
<evidence type="ECO:0000256" key="7">
    <source>
        <dbReference type="RuleBase" id="RU369079"/>
    </source>
</evidence>
<comment type="function">
    <text evidence="7">Part of the tripartite ATP-independent periplasmic (TRAP) transport system.</text>
</comment>
<evidence type="ECO:0000256" key="2">
    <source>
        <dbReference type="ARBA" id="ARBA00022475"/>
    </source>
</evidence>
<dbReference type="NCBIfam" id="TIGR00786">
    <property type="entry name" value="dctM"/>
    <property type="match status" value="1"/>
</dbReference>
<evidence type="ECO:0000313" key="10">
    <source>
        <dbReference type="Proteomes" id="UP000254925"/>
    </source>
</evidence>
<comment type="caution">
    <text evidence="7">Lacks conserved residue(s) required for the propagation of feature annotation.</text>
</comment>
<feature type="transmembrane region" description="Helical" evidence="7">
    <location>
        <begin position="214"/>
        <end position="236"/>
    </location>
</feature>
<dbReference type="AlphaFoldDB" id="A0A370H2V8"/>
<sequence length="426" mass="45185">MAGPYVLILLGLFIIAVPVAFALGGTAILITILERGFPFNAAFMVQKAVSGIDNFMLLSVPFFIYAGKVMNVGGITTRIYDFAKSLVGTLRGGLAQVNVVASVIFAGMTGTAVSEAAGLGTVVIKSMREEGYEEDFAVAVVAASSTIGPIIPPSVPLVIYALMANVSVGGILVAGLVPGLLMGAALMVWIAMIARRKNLPRGPEFSAKRVWTTFRHGFLPLLTPALLIGGIISGVFTPTEAAAVAALYATFLSVFIYRAVTWRGLIEIARSTVVDTGVIMLVVSMAMIYGYLVTRAGLTDAMVMWMANISTNPLIIGLIIIGFLLIVGCFLEATAAIIILTPVLLPIMQTSGLDPMHMGVIIVLTMMIGLLTPPFGMVLFVLNRISGVPLYKIIIAVAPFIIPLLVVTILLLFVPRLVLFLPELVM</sequence>
<comment type="similarity">
    <text evidence="7">Belongs to the TRAP transporter large permease family.</text>
</comment>
<dbReference type="OrthoDB" id="7374726at2"/>
<evidence type="ECO:0000313" key="9">
    <source>
        <dbReference type="EMBL" id="RDI50493.1"/>
    </source>
</evidence>
<evidence type="ECO:0000256" key="1">
    <source>
        <dbReference type="ARBA" id="ARBA00004429"/>
    </source>
</evidence>
<name>A0A370H2V8_9HYPH</name>
<dbReference type="GO" id="GO:0005886">
    <property type="term" value="C:plasma membrane"/>
    <property type="evidence" value="ECO:0007669"/>
    <property type="project" value="UniProtKB-SubCell"/>
</dbReference>
<comment type="caution">
    <text evidence="9">The sequence shown here is derived from an EMBL/GenBank/DDBJ whole genome shotgun (WGS) entry which is preliminary data.</text>
</comment>
<evidence type="ECO:0000256" key="4">
    <source>
        <dbReference type="ARBA" id="ARBA00022692"/>
    </source>
</evidence>
<feature type="domain" description="TRAP C4-dicarboxylate transport system permease DctM subunit" evidence="8">
    <location>
        <begin position="7"/>
        <end position="416"/>
    </location>
</feature>
<feature type="transmembrane region" description="Helical" evidence="7">
    <location>
        <begin position="393"/>
        <end position="414"/>
    </location>
</feature>
<keyword evidence="3 7" id="KW-0997">Cell inner membrane</keyword>
<dbReference type="RefSeq" id="WP_114773351.1">
    <property type="nucleotide sequence ID" value="NZ_QQBB01000020.1"/>
</dbReference>
<feature type="transmembrane region" description="Helical" evidence="7">
    <location>
        <begin position="242"/>
        <end position="260"/>
    </location>
</feature>
<keyword evidence="7" id="KW-0813">Transport</keyword>
<keyword evidence="6 7" id="KW-0472">Membrane</keyword>
<feature type="transmembrane region" description="Helical" evidence="7">
    <location>
        <begin position="136"/>
        <end position="162"/>
    </location>
</feature>
<accession>A0A370H2V8</accession>
<dbReference type="PANTHER" id="PTHR33362:SF3">
    <property type="entry name" value="SIALIC ACID TRAP TRANSPORTER PERMEASE PROTEIN SIAT"/>
    <property type="match status" value="1"/>
</dbReference>
<feature type="transmembrane region" description="Helical" evidence="7">
    <location>
        <begin position="6"/>
        <end position="33"/>
    </location>
</feature>
<keyword evidence="2" id="KW-1003">Cell membrane</keyword>
<dbReference type="GO" id="GO:0022857">
    <property type="term" value="F:transmembrane transporter activity"/>
    <property type="evidence" value="ECO:0007669"/>
    <property type="project" value="UniProtKB-UniRule"/>
</dbReference>
<dbReference type="InterPro" id="IPR010656">
    <property type="entry name" value="DctM"/>
</dbReference>
<evidence type="ECO:0000256" key="6">
    <source>
        <dbReference type="ARBA" id="ARBA00023136"/>
    </source>
</evidence>
<evidence type="ECO:0000256" key="5">
    <source>
        <dbReference type="ARBA" id="ARBA00022989"/>
    </source>
</evidence>
<dbReference type="PIRSF" id="PIRSF006066">
    <property type="entry name" value="HI0050"/>
    <property type="match status" value="1"/>
</dbReference>
<comment type="subunit">
    <text evidence="7">The complex comprises the extracytoplasmic solute receptor protein and the two transmembrane proteins.</text>
</comment>
<keyword evidence="5 7" id="KW-1133">Transmembrane helix</keyword>
<evidence type="ECO:0000259" key="8">
    <source>
        <dbReference type="Pfam" id="PF06808"/>
    </source>
</evidence>
<feature type="transmembrane region" description="Helical" evidence="7">
    <location>
        <begin position="359"/>
        <end position="381"/>
    </location>
</feature>
<evidence type="ECO:0000256" key="3">
    <source>
        <dbReference type="ARBA" id="ARBA00022519"/>
    </source>
</evidence>
<feature type="transmembrane region" description="Helical" evidence="7">
    <location>
        <begin position="272"/>
        <end position="294"/>
    </location>
</feature>
<dbReference type="InterPro" id="IPR004681">
    <property type="entry name" value="TRAP_DctM"/>
</dbReference>
<proteinExistence type="inferred from homology"/>
<dbReference type="EMBL" id="QQBB01000020">
    <property type="protein sequence ID" value="RDI50493.1"/>
    <property type="molecule type" value="Genomic_DNA"/>
</dbReference>
<organism evidence="9 10">
    <name type="scientific">Microvirga subterranea</name>
    <dbReference type="NCBI Taxonomy" id="186651"/>
    <lineage>
        <taxon>Bacteria</taxon>
        <taxon>Pseudomonadati</taxon>
        <taxon>Pseudomonadota</taxon>
        <taxon>Alphaproteobacteria</taxon>
        <taxon>Hyphomicrobiales</taxon>
        <taxon>Methylobacteriaceae</taxon>
        <taxon>Microvirga</taxon>
    </lineage>
</organism>
<protein>
    <recommendedName>
        <fullName evidence="7">TRAP transporter large permease protein</fullName>
    </recommendedName>
</protein>
<keyword evidence="4 7" id="KW-0812">Transmembrane</keyword>
<comment type="subcellular location">
    <subcellularLocation>
        <location evidence="1 7">Cell inner membrane</location>
        <topology evidence="1 7">Multi-pass membrane protein</topology>
    </subcellularLocation>
</comment>
<reference evidence="9 10" key="1">
    <citation type="submission" date="2018-07" db="EMBL/GenBank/DDBJ databases">
        <title>Genomic Encyclopedia of Type Strains, Phase IV (KMG-IV): sequencing the most valuable type-strain genomes for metagenomic binning, comparative biology and taxonomic classification.</title>
        <authorList>
            <person name="Goeker M."/>
        </authorList>
    </citation>
    <scope>NUCLEOTIDE SEQUENCE [LARGE SCALE GENOMIC DNA]</scope>
    <source>
        <strain evidence="9 10">DSM 14364</strain>
    </source>
</reference>
<gene>
    <name evidence="9" type="ORF">DES45_12012</name>
</gene>
<dbReference type="Pfam" id="PF06808">
    <property type="entry name" value="DctM"/>
    <property type="match status" value="1"/>
</dbReference>